<feature type="transmembrane region" description="Helical" evidence="10">
    <location>
        <begin position="46"/>
        <end position="70"/>
    </location>
</feature>
<reference evidence="12" key="2">
    <citation type="submission" date="2025-09" db="UniProtKB">
        <authorList>
            <consortium name="Ensembl"/>
        </authorList>
    </citation>
    <scope>IDENTIFICATION</scope>
</reference>
<dbReference type="InterPro" id="IPR050125">
    <property type="entry name" value="GPCR_opsins"/>
</dbReference>
<dbReference type="SUPFAM" id="SSF81321">
    <property type="entry name" value="Family A G protein-coupled receptor-like"/>
    <property type="match status" value="1"/>
</dbReference>
<feature type="region of interest" description="Disordered" evidence="9">
    <location>
        <begin position="12"/>
        <end position="40"/>
    </location>
</feature>
<keyword evidence="7 8" id="KW-0807">Transducer</keyword>
<dbReference type="CTD" id="102031125"/>
<dbReference type="PROSITE" id="PS00237">
    <property type="entry name" value="G_PROTEIN_RECEP_F1_1"/>
    <property type="match status" value="1"/>
</dbReference>
<feature type="transmembrane region" description="Helical" evidence="10">
    <location>
        <begin position="253"/>
        <end position="271"/>
    </location>
</feature>
<protein>
    <submittedName>
        <fullName evidence="12">Teleost multiple tissue opsin 3a</fullName>
    </submittedName>
</protein>
<evidence type="ECO:0000256" key="3">
    <source>
        <dbReference type="ARBA" id="ARBA00022989"/>
    </source>
</evidence>
<evidence type="ECO:0000259" key="11">
    <source>
        <dbReference type="PROSITE" id="PS50262"/>
    </source>
</evidence>
<accession>A0A3Q2YH68</accession>
<reference evidence="12" key="1">
    <citation type="submission" date="2025-08" db="UniProtKB">
        <authorList>
            <consortium name="Ensembl"/>
        </authorList>
    </citation>
    <scope>IDENTIFICATION</scope>
</reference>
<dbReference type="AlphaFoldDB" id="A0A3Q2YH68"/>
<evidence type="ECO:0000256" key="9">
    <source>
        <dbReference type="SAM" id="MobiDB-lite"/>
    </source>
</evidence>
<dbReference type="OrthoDB" id="2101615at2759"/>
<dbReference type="Pfam" id="PF00001">
    <property type="entry name" value="7tm_1"/>
    <property type="match status" value="1"/>
</dbReference>
<name>A0A3Q2YH68_HIPCM</name>
<feature type="transmembrane region" description="Helical" evidence="10">
    <location>
        <begin position="160"/>
        <end position="180"/>
    </location>
</feature>
<evidence type="ECO:0000256" key="2">
    <source>
        <dbReference type="ARBA" id="ARBA00022692"/>
    </source>
</evidence>
<dbReference type="GO" id="GO:0004930">
    <property type="term" value="F:G protein-coupled receptor activity"/>
    <property type="evidence" value="ECO:0007669"/>
    <property type="project" value="UniProtKB-KW"/>
</dbReference>
<feature type="transmembrane region" description="Helical" evidence="10">
    <location>
        <begin position="82"/>
        <end position="102"/>
    </location>
</feature>
<keyword evidence="2 8" id="KW-0812">Transmembrane</keyword>
<feature type="domain" description="G-protein coupled receptors family 1 profile" evidence="11">
    <location>
        <begin position="61"/>
        <end position="309"/>
    </location>
</feature>
<keyword evidence="4 8" id="KW-0297">G-protein coupled receptor</keyword>
<comment type="similarity">
    <text evidence="8">Belongs to the G-protein coupled receptor 1 family.</text>
</comment>
<feature type="transmembrane region" description="Helical" evidence="10">
    <location>
        <begin position="206"/>
        <end position="233"/>
    </location>
</feature>
<evidence type="ECO:0000256" key="1">
    <source>
        <dbReference type="ARBA" id="ARBA00004141"/>
    </source>
</evidence>
<dbReference type="Ensembl" id="ENSHCOT00000013997.1">
    <property type="protein sequence ID" value="ENSHCOP00000017356.1"/>
    <property type="gene ID" value="ENSHCOG00000001091.1"/>
</dbReference>
<evidence type="ECO:0000256" key="6">
    <source>
        <dbReference type="ARBA" id="ARBA00023170"/>
    </source>
</evidence>
<dbReference type="STRING" id="109280.ENSHCOP00000017356"/>
<evidence type="ECO:0000313" key="13">
    <source>
        <dbReference type="Proteomes" id="UP000264820"/>
    </source>
</evidence>
<evidence type="ECO:0000256" key="7">
    <source>
        <dbReference type="ARBA" id="ARBA00023224"/>
    </source>
</evidence>
<dbReference type="PANTHER" id="PTHR24240">
    <property type="entry name" value="OPSIN"/>
    <property type="match status" value="1"/>
</dbReference>
<dbReference type="GeneID" id="109511930"/>
<evidence type="ECO:0000256" key="4">
    <source>
        <dbReference type="ARBA" id="ARBA00023040"/>
    </source>
</evidence>
<keyword evidence="6 8" id="KW-0675">Receptor</keyword>
<evidence type="ECO:0000313" key="12">
    <source>
        <dbReference type="Ensembl" id="ENSHCOP00000017356.1"/>
    </source>
</evidence>
<dbReference type="PRINTS" id="PR00237">
    <property type="entry name" value="GPCRRHODOPSN"/>
</dbReference>
<feature type="transmembrane region" description="Helical" evidence="10">
    <location>
        <begin position="291"/>
        <end position="312"/>
    </location>
</feature>
<dbReference type="OMA" id="RCFVAFV"/>
<dbReference type="InterPro" id="IPR000276">
    <property type="entry name" value="GPCR_Rhodpsn"/>
</dbReference>
<dbReference type="KEGG" id="hcq:109511930"/>
<dbReference type="Proteomes" id="UP000264820">
    <property type="component" value="Unplaced"/>
</dbReference>
<dbReference type="InterPro" id="IPR017452">
    <property type="entry name" value="GPCR_Rhodpsn_7TM"/>
</dbReference>
<dbReference type="GO" id="GO:0016020">
    <property type="term" value="C:membrane"/>
    <property type="evidence" value="ECO:0007669"/>
    <property type="project" value="UniProtKB-SubCell"/>
</dbReference>
<dbReference type="GeneTree" id="ENSGT01150000286935"/>
<organism evidence="12 13">
    <name type="scientific">Hippocampus comes</name>
    <name type="common">Tiger tail seahorse</name>
    <dbReference type="NCBI Taxonomy" id="109280"/>
    <lineage>
        <taxon>Eukaryota</taxon>
        <taxon>Metazoa</taxon>
        <taxon>Chordata</taxon>
        <taxon>Craniata</taxon>
        <taxon>Vertebrata</taxon>
        <taxon>Euteleostomi</taxon>
        <taxon>Actinopterygii</taxon>
        <taxon>Neopterygii</taxon>
        <taxon>Teleostei</taxon>
        <taxon>Neoteleostei</taxon>
        <taxon>Acanthomorphata</taxon>
        <taxon>Syngnathiaria</taxon>
        <taxon>Syngnathiformes</taxon>
        <taxon>Syngnathoidei</taxon>
        <taxon>Syngnathidae</taxon>
        <taxon>Hippocampus</taxon>
    </lineage>
</organism>
<proteinExistence type="inferred from homology"/>
<keyword evidence="13" id="KW-1185">Reference proteome</keyword>
<sequence>MVVHIRVSGNFSTVDSSLPTPPPDGTARGPGEPDASGGLSRSGHTAVAVCLGVILVAGIVNNSLTLLVFARFRCLWTPINAILLNISLSDVLVCVFGTPLSFAASLRGRWLIGEFGCRWYGFANSFFGIVSLVSLSVLSYERYIIVLRSSQVDMSDFRKAWLCIGGCWLYALFWTLPPLLGWSSYGPEGPGTTCSVQWHLQSPSSISYVLCLFIFCLLLPLLLMLYSYGRILITIRQMGKINPLTTARRDHRILRMVLTLVSCYLLCWMPYGVVALMTTFGGSWLVTPSSSVVPSVLAKFSTVINPVIYIFFNNQFSRCLLAFVKCNAQPLSIQEARPSSRSQRLCDLFRGGRQRRSLSGATDHSGCRRALVVHYTPHRLVNLKTER</sequence>
<dbReference type="Gene3D" id="1.20.1070.10">
    <property type="entry name" value="Rhodopsin 7-helix transmembrane proteins"/>
    <property type="match status" value="1"/>
</dbReference>
<dbReference type="PROSITE" id="PS50262">
    <property type="entry name" value="G_PROTEIN_RECEP_F1_2"/>
    <property type="match status" value="1"/>
</dbReference>
<evidence type="ECO:0000256" key="8">
    <source>
        <dbReference type="RuleBase" id="RU000688"/>
    </source>
</evidence>
<feature type="transmembrane region" description="Helical" evidence="10">
    <location>
        <begin position="122"/>
        <end position="140"/>
    </location>
</feature>
<dbReference type="RefSeq" id="XP_019718886.1">
    <property type="nucleotide sequence ID" value="XM_019863327.1"/>
</dbReference>
<dbReference type="FunFam" id="1.20.1070.10:FF:000197">
    <property type="entry name" value="Teleost multiple tissue opsin 2b"/>
    <property type="match status" value="1"/>
</dbReference>
<keyword evidence="5 10" id="KW-0472">Membrane</keyword>
<keyword evidence="3 10" id="KW-1133">Transmembrane helix</keyword>
<evidence type="ECO:0000256" key="5">
    <source>
        <dbReference type="ARBA" id="ARBA00023136"/>
    </source>
</evidence>
<evidence type="ECO:0000256" key="10">
    <source>
        <dbReference type="SAM" id="Phobius"/>
    </source>
</evidence>
<comment type="subcellular location">
    <subcellularLocation>
        <location evidence="1">Membrane</location>
        <topology evidence="1">Multi-pass membrane protein</topology>
    </subcellularLocation>
</comment>